<organism evidence="2 3">
    <name type="scientific">Staphylococcus kloosii</name>
    <dbReference type="NCBI Taxonomy" id="29384"/>
    <lineage>
        <taxon>Bacteria</taxon>
        <taxon>Bacillati</taxon>
        <taxon>Bacillota</taxon>
        <taxon>Bacilli</taxon>
        <taxon>Bacillales</taxon>
        <taxon>Staphylococcaceae</taxon>
        <taxon>Staphylococcus</taxon>
    </lineage>
</organism>
<keyword evidence="1" id="KW-1133">Transmembrane helix</keyword>
<feature type="transmembrane region" description="Helical" evidence="1">
    <location>
        <begin position="74"/>
        <end position="90"/>
    </location>
</feature>
<evidence type="ECO:0000256" key="1">
    <source>
        <dbReference type="SAM" id="Phobius"/>
    </source>
</evidence>
<proteinExistence type="predicted"/>
<reference evidence="2 3" key="1">
    <citation type="submission" date="2019-07" db="EMBL/GenBank/DDBJ databases">
        <title>Whole genome shotgun sequence of Staphylococcus kloosii NBRC 109624.</title>
        <authorList>
            <person name="Hosoyama A."/>
            <person name="Uohara A."/>
            <person name="Ohji S."/>
            <person name="Ichikawa N."/>
        </authorList>
    </citation>
    <scope>NUCLEOTIDE SEQUENCE [LARGE SCALE GENOMIC DNA]</scope>
    <source>
        <strain evidence="2 3">NBRC 109624</strain>
    </source>
</reference>
<keyword evidence="1" id="KW-0472">Membrane</keyword>
<feature type="transmembrane region" description="Helical" evidence="1">
    <location>
        <begin position="6"/>
        <end position="33"/>
    </location>
</feature>
<sequence length="94" mass="10491">MEFLATIIVIGCSFYIFKNLFLILSSIVGDFVFSNNISRSEDGNQFIAIVSTLVITFLSLVIILVLSYTIFKGFYLLPIIAISLYFKFGTDAGK</sequence>
<name>A0ABQ0XMC7_9STAP</name>
<comment type="caution">
    <text evidence="2">The sequence shown here is derived from an EMBL/GenBank/DDBJ whole genome shotgun (WGS) entry which is preliminary data.</text>
</comment>
<accession>A0ABQ0XMC7</accession>
<keyword evidence="1" id="KW-0812">Transmembrane</keyword>
<dbReference type="EMBL" id="BKAQ01000014">
    <property type="protein sequence ID" value="GEP82581.1"/>
    <property type="molecule type" value="Genomic_DNA"/>
</dbReference>
<dbReference type="RefSeq" id="WP_103295452.1">
    <property type="nucleotide sequence ID" value="NZ_BKAQ01000014.1"/>
</dbReference>
<protein>
    <submittedName>
        <fullName evidence="2">Uncharacterized protein</fullName>
    </submittedName>
</protein>
<gene>
    <name evidence="2" type="ORF">SKL01_17590</name>
</gene>
<evidence type="ECO:0000313" key="2">
    <source>
        <dbReference type="EMBL" id="GEP82581.1"/>
    </source>
</evidence>
<feature type="transmembrane region" description="Helical" evidence="1">
    <location>
        <begin position="45"/>
        <end position="68"/>
    </location>
</feature>
<keyword evidence="3" id="KW-1185">Reference proteome</keyword>
<dbReference type="GeneID" id="69905008"/>
<dbReference type="Proteomes" id="UP000321040">
    <property type="component" value="Unassembled WGS sequence"/>
</dbReference>
<evidence type="ECO:0000313" key="3">
    <source>
        <dbReference type="Proteomes" id="UP000321040"/>
    </source>
</evidence>